<keyword evidence="4" id="KW-1185">Reference proteome</keyword>
<reference evidence="2" key="2">
    <citation type="journal article" date="2020" name="Int. Dairy J.">
        <title>Lactic acid bacterial diversity in Brie cheese focusing on salt concentration and pH of isolation medium and characterisation of halophilic and alkaliphilic lactic acid bacterial isolates.</title>
        <authorList>
            <person name="Unno R."/>
            <person name="Matsutani M."/>
            <person name="Suzuki T."/>
            <person name="Kodama K."/>
            <person name="Matsushita H."/>
            <person name="Yamasato K."/>
            <person name="Koizumi Y."/>
            <person name="Ishikawa M."/>
        </authorList>
    </citation>
    <scope>NUCLEOTIDE SEQUENCE</scope>
    <source>
        <strain evidence="2">7C1</strain>
        <strain evidence="1">8C4</strain>
    </source>
</reference>
<organism evidence="2 3">
    <name type="scientific">Tetragenococcus koreensis</name>
    <dbReference type="NCBI Taxonomy" id="290335"/>
    <lineage>
        <taxon>Bacteria</taxon>
        <taxon>Bacillati</taxon>
        <taxon>Bacillota</taxon>
        <taxon>Bacilli</taxon>
        <taxon>Lactobacillales</taxon>
        <taxon>Enterococcaceae</taxon>
        <taxon>Tetragenococcus</taxon>
    </lineage>
</organism>
<proteinExistence type="predicted"/>
<reference evidence="2" key="1">
    <citation type="submission" date="2019-08" db="EMBL/GenBank/DDBJ databases">
        <authorList>
            <person name="Ishikawa M."/>
            <person name="Suzuki T."/>
            <person name="Matsutani M."/>
        </authorList>
    </citation>
    <scope>NUCLEOTIDE SEQUENCE</scope>
    <source>
        <strain evidence="2">7C1</strain>
        <strain evidence="1">8C4</strain>
    </source>
</reference>
<evidence type="ECO:0000313" key="1">
    <source>
        <dbReference type="EMBL" id="GEQ48391.1"/>
    </source>
</evidence>
<dbReference type="Proteomes" id="UP000886607">
    <property type="component" value="Unassembled WGS sequence"/>
</dbReference>
<dbReference type="EMBL" id="BKBO01000003">
    <property type="protein sequence ID" value="GEQ48391.1"/>
    <property type="molecule type" value="Genomic_DNA"/>
</dbReference>
<dbReference type="Proteomes" id="UP000886597">
    <property type="component" value="Unassembled WGS sequence"/>
</dbReference>
<evidence type="ECO:0000313" key="3">
    <source>
        <dbReference type="Proteomes" id="UP000886597"/>
    </source>
</evidence>
<gene>
    <name evidence="1" type="ORF">TK11N_02430</name>
    <name evidence="2" type="ORF">TK2N_03260</name>
</gene>
<dbReference type="InterPro" id="IPR045738">
    <property type="entry name" value="DUF6088"/>
</dbReference>
<comment type="caution">
    <text evidence="2">The sequence shown here is derived from an EMBL/GenBank/DDBJ whole genome shotgun (WGS) entry which is preliminary data.</text>
</comment>
<evidence type="ECO:0000313" key="2">
    <source>
        <dbReference type="EMBL" id="GEQ53482.1"/>
    </source>
</evidence>
<accession>A0AAN4RJ86</accession>
<evidence type="ECO:0000313" key="4">
    <source>
        <dbReference type="Proteomes" id="UP000886607"/>
    </source>
</evidence>
<protein>
    <submittedName>
        <fullName evidence="2">Uncharacterized protein</fullName>
    </submittedName>
</protein>
<sequence>MTETIMKKIENRIRILPKGTVIIPSDFAKLGNDNAIRQGIYKLTQRGMLISLGNGMYKKANFNELLQKEVPVDPNQLAKAYARKKNWIIFPSKNLALNVLGLSTQVPNTYTYKSNGTNAEVQIANNRIVFEKVMPKNMAKNQISNIVIEAINYLGKETITNEDLRTIKNHLSVKELNNLKSDSQRSTIWIKELIQEMEQL</sequence>
<dbReference type="RefSeq" id="WP_202583485.1">
    <property type="nucleotide sequence ID" value="NZ_BKBO01000003.1"/>
</dbReference>
<name>A0AAN4RJ86_9ENTE</name>
<dbReference type="EMBL" id="BKBQ01000003">
    <property type="protein sequence ID" value="GEQ53482.1"/>
    <property type="molecule type" value="Genomic_DNA"/>
</dbReference>
<dbReference type="Pfam" id="PF19570">
    <property type="entry name" value="DUF6088"/>
    <property type="match status" value="1"/>
</dbReference>
<dbReference type="AlphaFoldDB" id="A0AAN4RJ86"/>